<dbReference type="Gene3D" id="1.10.1200.10">
    <property type="entry name" value="ACP-like"/>
    <property type="match status" value="1"/>
</dbReference>
<name>A0ABR9G9E1_9GAMM</name>
<dbReference type="CDD" id="cd19540">
    <property type="entry name" value="LCL_NRPS-like"/>
    <property type="match status" value="1"/>
</dbReference>
<dbReference type="InterPro" id="IPR009081">
    <property type="entry name" value="PP-bd_ACP"/>
</dbReference>
<dbReference type="SMART" id="SM00823">
    <property type="entry name" value="PKS_PP"/>
    <property type="match status" value="2"/>
</dbReference>
<dbReference type="InterPro" id="IPR020806">
    <property type="entry name" value="PKS_PP-bd"/>
</dbReference>
<evidence type="ECO:0000313" key="6">
    <source>
        <dbReference type="Proteomes" id="UP000651010"/>
    </source>
</evidence>
<dbReference type="PROSITE" id="PS00455">
    <property type="entry name" value="AMP_BINDING"/>
    <property type="match status" value="2"/>
</dbReference>
<dbReference type="PANTHER" id="PTHR45527">
    <property type="entry name" value="NONRIBOSOMAL PEPTIDE SYNTHETASE"/>
    <property type="match status" value="1"/>
</dbReference>
<dbReference type="Gene3D" id="3.30.300.30">
    <property type="match status" value="2"/>
</dbReference>
<keyword evidence="6" id="KW-1185">Reference proteome</keyword>
<accession>A0ABR9G9E1</accession>
<comment type="cofactor">
    <cofactor evidence="1">
        <name>pantetheine 4'-phosphate</name>
        <dbReference type="ChEBI" id="CHEBI:47942"/>
    </cofactor>
</comment>
<evidence type="ECO:0000259" key="4">
    <source>
        <dbReference type="PROSITE" id="PS50075"/>
    </source>
</evidence>
<dbReference type="InterPro" id="IPR029058">
    <property type="entry name" value="AB_hydrolase_fold"/>
</dbReference>
<dbReference type="Proteomes" id="UP000651010">
    <property type="component" value="Unassembled WGS sequence"/>
</dbReference>
<proteinExistence type="predicted"/>
<evidence type="ECO:0000256" key="3">
    <source>
        <dbReference type="ARBA" id="ARBA00022553"/>
    </source>
</evidence>
<dbReference type="InterPro" id="IPR023213">
    <property type="entry name" value="CAT-like_dom_sf"/>
</dbReference>
<gene>
    <name evidence="5" type="ORF">IGX34_09640</name>
</gene>
<dbReference type="SUPFAM" id="SSF52777">
    <property type="entry name" value="CoA-dependent acyltransferases"/>
    <property type="match status" value="2"/>
</dbReference>
<dbReference type="Pfam" id="PF00668">
    <property type="entry name" value="Condensation"/>
    <property type="match status" value="1"/>
</dbReference>
<dbReference type="NCBIfam" id="TIGR01733">
    <property type="entry name" value="AA-adenyl-dom"/>
    <property type="match status" value="2"/>
</dbReference>
<keyword evidence="2" id="KW-0596">Phosphopantetheine</keyword>
<dbReference type="InterPro" id="IPR025110">
    <property type="entry name" value="AMP-bd_C"/>
</dbReference>
<evidence type="ECO:0000256" key="1">
    <source>
        <dbReference type="ARBA" id="ARBA00001957"/>
    </source>
</evidence>
<dbReference type="Gene3D" id="3.30.559.10">
    <property type="entry name" value="Chloramphenicol acetyltransferase-like domain"/>
    <property type="match status" value="1"/>
</dbReference>
<dbReference type="PANTHER" id="PTHR45527:SF1">
    <property type="entry name" value="FATTY ACID SYNTHASE"/>
    <property type="match status" value="1"/>
</dbReference>
<feature type="domain" description="Carrier" evidence="4">
    <location>
        <begin position="1527"/>
        <end position="1602"/>
    </location>
</feature>
<dbReference type="InterPro" id="IPR006162">
    <property type="entry name" value="Ppantetheine_attach_site"/>
</dbReference>
<dbReference type="Gene3D" id="2.30.38.10">
    <property type="entry name" value="Luciferase, Domain 3"/>
    <property type="match status" value="2"/>
</dbReference>
<dbReference type="RefSeq" id="WP_192555513.1">
    <property type="nucleotide sequence ID" value="NZ_JACZZA010000005.1"/>
</dbReference>
<dbReference type="InterPro" id="IPR045851">
    <property type="entry name" value="AMP-bd_C_sf"/>
</dbReference>
<dbReference type="InterPro" id="IPR036736">
    <property type="entry name" value="ACP-like_sf"/>
</dbReference>
<feature type="non-terminal residue" evidence="5">
    <location>
        <position position="1"/>
    </location>
</feature>
<dbReference type="InterPro" id="IPR000873">
    <property type="entry name" value="AMP-dep_synth/lig_dom"/>
</dbReference>
<dbReference type="Gene3D" id="3.40.50.1820">
    <property type="entry name" value="alpha/beta hydrolase"/>
    <property type="match status" value="1"/>
</dbReference>
<dbReference type="InterPro" id="IPR020845">
    <property type="entry name" value="AMP-binding_CS"/>
</dbReference>
<dbReference type="Pfam" id="PF13193">
    <property type="entry name" value="AMP-binding_C"/>
    <property type="match status" value="2"/>
</dbReference>
<dbReference type="PROSITE" id="PS50075">
    <property type="entry name" value="CARRIER"/>
    <property type="match status" value="2"/>
</dbReference>
<comment type="caution">
    <text evidence="5">The sequence shown here is derived from an EMBL/GenBank/DDBJ whole genome shotgun (WGS) entry which is preliminary data.</text>
</comment>
<keyword evidence="3" id="KW-0597">Phosphoprotein</keyword>
<organism evidence="5 6">
    <name type="scientific">Dyella acidiphila</name>
    <dbReference type="NCBI Taxonomy" id="2775866"/>
    <lineage>
        <taxon>Bacteria</taxon>
        <taxon>Pseudomonadati</taxon>
        <taxon>Pseudomonadota</taxon>
        <taxon>Gammaproteobacteria</taxon>
        <taxon>Lysobacterales</taxon>
        <taxon>Rhodanobacteraceae</taxon>
        <taxon>Dyella</taxon>
    </lineage>
</organism>
<dbReference type="Pfam" id="PF00501">
    <property type="entry name" value="AMP-binding"/>
    <property type="match status" value="2"/>
</dbReference>
<reference evidence="5 6" key="1">
    <citation type="submission" date="2020-09" db="EMBL/GenBank/DDBJ databases">
        <title>Dyella sp. 7MK23 isolated from forest soil.</title>
        <authorList>
            <person name="Fu J."/>
        </authorList>
    </citation>
    <scope>NUCLEOTIDE SEQUENCE [LARGE SCALE GENOMIC DNA]</scope>
    <source>
        <strain evidence="5 6">7MK23</strain>
    </source>
</reference>
<evidence type="ECO:0000256" key="2">
    <source>
        <dbReference type="ARBA" id="ARBA00022450"/>
    </source>
</evidence>
<feature type="domain" description="Carrier" evidence="4">
    <location>
        <begin position="483"/>
        <end position="558"/>
    </location>
</feature>
<dbReference type="EMBL" id="JACZZA010000005">
    <property type="protein sequence ID" value="MBE1160650.1"/>
    <property type="molecule type" value="Genomic_DNA"/>
</dbReference>
<dbReference type="InterPro" id="IPR001242">
    <property type="entry name" value="Condensation_dom"/>
</dbReference>
<dbReference type="SUPFAM" id="SSF47336">
    <property type="entry name" value="ACP-like"/>
    <property type="match status" value="2"/>
</dbReference>
<protein>
    <submittedName>
        <fullName evidence="5">Amino acid adenylation domain-containing protein</fullName>
    </submittedName>
</protein>
<dbReference type="CDD" id="cd12117">
    <property type="entry name" value="A_NRPS_Srf_like"/>
    <property type="match status" value="2"/>
</dbReference>
<sequence length="1619" mass="177078">VFGEETLTYAQLDARADALADRLYTAGVGLEDGVAILMERSLDLVVAVLATLKAGGFYVPLHAQYPDRRIEQVLADTRSRVLLADYSIEARGLLHPLPVIRMDRLDKLAPVSPQPRLPISPQQLAYVMYTSGSTGLPKGVAVSQHAVIALAQDRRYEHGHECVLLHSPQAFDASTYEMWVPLLRGGRVVIAPAGELDLDRLAHTIAEQGVSALFLTTALFNLLAQDHPHCLRQVRVVMAGGEAGDPAMFQRALEHNPTTAVVNIYGPTECTTFATAYPMQAPHRVGASVPIGMPMDNNRIYVLDALLQPVPPGVPGELYISGDGLAYGYLNQPARSAERFVANPHGAPGERMYRTGDLVRWLADGNIDFVGRADNQVKIRGFRIEPDETAASLRKHPQVAQAIVIVREDRPGERQLVAYVVPRQMPASPELPVVLRQFAGEQLPGYLVPAAIVLLESLPLNQNGKVDRKALPMPELAARSYRAPRNAQEEILAGLFCTVLRLPRIGIDDNFFDLGGHSLLATRLVSRIRASFQVELPIRAVFQHPTVATLATQLATGGTLRPALHAQTRPALLPLSYAQRRLWFLHQLEGPSTTYNMPFTQRLRGKLDSVALEQAIGDVVARHESLRTVFDETDGIACQIVREDAQLLLHRQDIDAAGSEEALQAAAAHRFDLTQELPIRATLLRLGDDEHLLLVNLHHIASDGWSTLSLWRDIERAYRARLQGRAPDWAPLPVQYADYTLWQRQLLGEENDPGSVLSQQLAYWRAQLDGLPDVIALPTDRPRPPVASYRGDQVLLQIPAELHAGLRELSRRHGASLFMVLQAALAVLLGRLSAGDDVAIGSPVAGRTDSALDELIGFFINTLVLRTDLSGAPDFDSLLERVRETALAAYAHQDVPFERLVEAINPVRSQAHQPLYQVMLVLQNNAEWTLSLPDLRAESSLPELGIAKFDMTFGLTEQWHNNQPAGLIGQIEYATDLFDANTMDKVAARFVRVLEAVVADPSRPVQQIELLDASERQHLLQHWNDTAQPLPDQNIAALFAQQAARTPDAVALVFGEETLTYAQLDARAEAWADRLIEAGVGLEDGVAILLERSLDLVVAVLATLKAGGFYVPLHAQYPDRRIEQVLADTRARVLLADHRIASRPLTYQATLLRMDQPANAPARQARPTIDARHLAYVMYTSGSTGVPKGVAVCQQDVVALALDRRFAHGHECLLLHSPQAFDASTYEMWVPLLRGGRLVIAPPGQLDAADLQALIARHGISSLWLTAGLFHELVNAAPGMFETLQQVWTGGDVIAPHAVRELQSLHPALRIVNAYGPTETTTFALSHAVQPLADTAASVPIGEVALDNMQVHLLDPALQPVPLNVVGELYIAGAGLARGYIHRPALSAERFVANPFAAGQRMYRTGDLARRMANGTIEFVGRVDGQVKLRGFRIETGEVEAALIRAGYARNAVVVRADPSGHKQLVAYLVADAVDAAALRTALSAELPDYMLPSAFVAMPALPLTVNGKLDRAALPQPSRVADSSEQPRNEQERILAGLFCEVLELPQVGRDENFFELGGHSLLATRLASRIRTVMERDVSIRALFDAPTVAGLAIVLEQAPKARPSLRSLAQRNRSPA</sequence>
<dbReference type="SUPFAM" id="SSF56801">
    <property type="entry name" value="Acetyl-CoA synthetase-like"/>
    <property type="match status" value="2"/>
</dbReference>
<dbReference type="PROSITE" id="PS00012">
    <property type="entry name" value="PHOSPHOPANTETHEINE"/>
    <property type="match status" value="2"/>
</dbReference>
<dbReference type="Pfam" id="PF00550">
    <property type="entry name" value="PP-binding"/>
    <property type="match status" value="2"/>
</dbReference>
<dbReference type="InterPro" id="IPR010071">
    <property type="entry name" value="AA_adenyl_dom"/>
</dbReference>
<dbReference type="Gene3D" id="3.40.50.980">
    <property type="match status" value="4"/>
</dbReference>
<evidence type="ECO:0000313" key="5">
    <source>
        <dbReference type="EMBL" id="MBE1160650.1"/>
    </source>
</evidence>
<dbReference type="Gene3D" id="3.30.559.30">
    <property type="entry name" value="Nonribosomal peptide synthetase, condensation domain"/>
    <property type="match status" value="1"/>
</dbReference>